<organism evidence="1 2">
    <name type="scientific">Cichorium intybus</name>
    <name type="common">Chicory</name>
    <dbReference type="NCBI Taxonomy" id="13427"/>
    <lineage>
        <taxon>Eukaryota</taxon>
        <taxon>Viridiplantae</taxon>
        <taxon>Streptophyta</taxon>
        <taxon>Embryophyta</taxon>
        <taxon>Tracheophyta</taxon>
        <taxon>Spermatophyta</taxon>
        <taxon>Magnoliopsida</taxon>
        <taxon>eudicotyledons</taxon>
        <taxon>Gunneridae</taxon>
        <taxon>Pentapetalae</taxon>
        <taxon>asterids</taxon>
        <taxon>campanulids</taxon>
        <taxon>Asterales</taxon>
        <taxon>Asteraceae</taxon>
        <taxon>Cichorioideae</taxon>
        <taxon>Cichorieae</taxon>
        <taxon>Cichoriinae</taxon>
        <taxon>Cichorium</taxon>
    </lineage>
</organism>
<reference evidence="1 2" key="2">
    <citation type="journal article" date="2022" name="Mol. Ecol. Resour.">
        <title>The genomes of chicory, endive, great burdock and yacon provide insights into Asteraceae paleo-polyploidization history and plant inulin production.</title>
        <authorList>
            <person name="Fan W."/>
            <person name="Wang S."/>
            <person name="Wang H."/>
            <person name="Wang A."/>
            <person name="Jiang F."/>
            <person name="Liu H."/>
            <person name="Zhao H."/>
            <person name="Xu D."/>
            <person name="Zhang Y."/>
        </authorList>
    </citation>
    <scope>NUCLEOTIDE SEQUENCE [LARGE SCALE GENOMIC DNA]</scope>
    <source>
        <strain evidence="2">cv. Punajuju</strain>
        <tissue evidence="1">Leaves</tissue>
    </source>
</reference>
<comment type="caution">
    <text evidence="1">The sequence shown here is derived from an EMBL/GenBank/DDBJ whole genome shotgun (WGS) entry which is preliminary data.</text>
</comment>
<protein>
    <submittedName>
        <fullName evidence="1">Uncharacterized protein</fullName>
    </submittedName>
</protein>
<gene>
    <name evidence="1" type="ORF">L2E82_45327</name>
</gene>
<name>A0ACB8ZX28_CICIN</name>
<evidence type="ECO:0000313" key="1">
    <source>
        <dbReference type="EMBL" id="KAI3700690.1"/>
    </source>
</evidence>
<proteinExistence type="predicted"/>
<sequence>MWQSPPKYVSRFAVGLHDLRLSFGFIPQDPTLCNGTVRYNSDPLYQHTDQEIWELREAVQDKAGGLKSIDNALSCMRIITLEQRALYIRELQTRENKSDCLKNLSMNTTIAEFRCFVQLYASFDGQTTTIMLEERAGRIKNLW</sequence>
<evidence type="ECO:0000313" key="2">
    <source>
        <dbReference type="Proteomes" id="UP001055811"/>
    </source>
</evidence>
<reference evidence="2" key="1">
    <citation type="journal article" date="2022" name="Mol. Ecol. Resour.">
        <title>The genomes of chicory, endive, great burdock and yacon provide insights into Asteraceae palaeo-polyploidization history and plant inulin production.</title>
        <authorList>
            <person name="Fan W."/>
            <person name="Wang S."/>
            <person name="Wang H."/>
            <person name="Wang A."/>
            <person name="Jiang F."/>
            <person name="Liu H."/>
            <person name="Zhao H."/>
            <person name="Xu D."/>
            <person name="Zhang Y."/>
        </authorList>
    </citation>
    <scope>NUCLEOTIDE SEQUENCE [LARGE SCALE GENOMIC DNA]</scope>
    <source>
        <strain evidence="2">cv. Punajuju</strain>
    </source>
</reference>
<dbReference type="Proteomes" id="UP001055811">
    <property type="component" value="Linkage Group LG08"/>
</dbReference>
<accession>A0ACB8ZX28</accession>
<keyword evidence="2" id="KW-1185">Reference proteome</keyword>
<dbReference type="EMBL" id="CM042016">
    <property type="protein sequence ID" value="KAI3700690.1"/>
    <property type="molecule type" value="Genomic_DNA"/>
</dbReference>